<dbReference type="AlphaFoldDB" id="A0A7X9X9A9"/>
<name>A0A7X9X9A9_9BURK</name>
<gene>
    <name evidence="1" type="ORF">HHL14_23705</name>
</gene>
<dbReference type="EMBL" id="JABBFZ010000016">
    <property type="protein sequence ID" value="NML33825.1"/>
    <property type="molecule type" value="Genomic_DNA"/>
</dbReference>
<dbReference type="RefSeq" id="WP_169500016.1">
    <property type="nucleotide sequence ID" value="NZ_JABBFZ010000016.1"/>
</dbReference>
<proteinExistence type="predicted"/>
<evidence type="ECO:0000313" key="2">
    <source>
        <dbReference type="Proteomes" id="UP000583127"/>
    </source>
</evidence>
<dbReference type="Proteomes" id="UP000583127">
    <property type="component" value="Unassembled WGS sequence"/>
</dbReference>
<reference evidence="1 2" key="1">
    <citation type="submission" date="2020-04" db="EMBL/GenBank/DDBJ databases">
        <title>Paraburkholderia sp. G-4-1-8 isolated from soil.</title>
        <authorList>
            <person name="Dahal R.H."/>
        </authorList>
    </citation>
    <scope>NUCLEOTIDE SEQUENCE [LARGE SCALE GENOMIC DNA]</scope>
    <source>
        <strain evidence="1 2">G-4-1-8</strain>
    </source>
</reference>
<organism evidence="1 2">
    <name type="scientific">Paraburkholderia antibiotica</name>
    <dbReference type="NCBI Taxonomy" id="2728839"/>
    <lineage>
        <taxon>Bacteria</taxon>
        <taxon>Pseudomonadati</taxon>
        <taxon>Pseudomonadota</taxon>
        <taxon>Betaproteobacteria</taxon>
        <taxon>Burkholderiales</taxon>
        <taxon>Burkholderiaceae</taxon>
        <taxon>Paraburkholderia</taxon>
    </lineage>
</organism>
<comment type="caution">
    <text evidence="1">The sequence shown here is derived from an EMBL/GenBank/DDBJ whole genome shotgun (WGS) entry which is preliminary data.</text>
</comment>
<protein>
    <submittedName>
        <fullName evidence="1">Uncharacterized protein</fullName>
    </submittedName>
</protein>
<keyword evidence="2" id="KW-1185">Reference proteome</keyword>
<sequence>MLPDRIEHLGVLCGELSVRRLQLRIQRRNFLRVPLPVFLDLIFRISFKKILSSFGFENTGSCTDFLLSYRMSYISEDPRENPYTLYLPGKQKILPRENAVLIAFSETKNRENLYVVLQDGGKDTRAGNDCGASQHAGS</sequence>
<evidence type="ECO:0000313" key="1">
    <source>
        <dbReference type="EMBL" id="NML33825.1"/>
    </source>
</evidence>
<accession>A0A7X9X9A9</accession>